<feature type="region of interest" description="Disordered" evidence="10">
    <location>
        <begin position="593"/>
        <end position="615"/>
    </location>
</feature>
<dbReference type="PANTHER" id="PTHR10788">
    <property type="entry name" value="TREHALOSE-6-PHOSPHATE SYNTHASE"/>
    <property type="match status" value="1"/>
</dbReference>
<keyword evidence="5" id="KW-0328">Glycosyltransferase</keyword>
<comment type="similarity">
    <text evidence="2">In the C-terminal section; belongs to the trehalose phosphatase family.</text>
</comment>
<dbReference type="SUPFAM" id="SSF56784">
    <property type="entry name" value="HAD-like"/>
    <property type="match status" value="1"/>
</dbReference>
<dbReference type="GO" id="GO:0005992">
    <property type="term" value="P:trehalose biosynthetic process"/>
    <property type="evidence" value="ECO:0007669"/>
    <property type="project" value="InterPro"/>
</dbReference>
<evidence type="ECO:0000256" key="2">
    <source>
        <dbReference type="ARBA" id="ARBA00006330"/>
    </source>
</evidence>
<reference evidence="11" key="1">
    <citation type="submission" date="2022-07" db="EMBL/GenBank/DDBJ databases">
        <title>Phylogenomic reconstructions and comparative analyses of Kickxellomycotina fungi.</title>
        <authorList>
            <person name="Reynolds N.K."/>
            <person name="Stajich J.E."/>
            <person name="Barry K."/>
            <person name="Grigoriev I.V."/>
            <person name="Crous P."/>
            <person name="Smith M.E."/>
        </authorList>
    </citation>
    <scope>NUCLEOTIDE SEQUENCE</scope>
    <source>
        <strain evidence="11">BCRC 34489</strain>
    </source>
</reference>
<gene>
    <name evidence="11" type="primary">TPS1</name>
    <name evidence="11" type="ORF">GGI15_002378</name>
</gene>
<dbReference type="GO" id="GO:0005946">
    <property type="term" value="C:alpha,alpha-trehalose-phosphate synthase complex (UDP-forming)"/>
    <property type="evidence" value="ECO:0007669"/>
    <property type="project" value="TreeGrafter"/>
</dbReference>
<dbReference type="Gene3D" id="3.40.50.1000">
    <property type="entry name" value="HAD superfamily/HAD-like"/>
    <property type="match status" value="2"/>
</dbReference>
<dbReference type="OrthoDB" id="755951at2759"/>
<dbReference type="GO" id="GO:0004805">
    <property type="term" value="F:trehalose-phosphatase activity"/>
    <property type="evidence" value="ECO:0007669"/>
    <property type="project" value="TreeGrafter"/>
</dbReference>
<evidence type="ECO:0000256" key="5">
    <source>
        <dbReference type="ARBA" id="ARBA00022676"/>
    </source>
</evidence>
<name>A0A9W8HIE7_9FUNG</name>
<dbReference type="EMBL" id="JANBUM010000124">
    <property type="protein sequence ID" value="KAJ2784057.1"/>
    <property type="molecule type" value="Genomic_DNA"/>
</dbReference>
<dbReference type="NCBIfam" id="TIGR02400">
    <property type="entry name" value="trehalose_OtsA"/>
    <property type="match status" value="1"/>
</dbReference>
<dbReference type="FunFam" id="3.40.50.2000:FF:000007">
    <property type="entry name" value="Trehalose-6-phosphate synthase"/>
    <property type="match status" value="1"/>
</dbReference>
<dbReference type="CDD" id="cd03788">
    <property type="entry name" value="GT20_TPS"/>
    <property type="match status" value="1"/>
</dbReference>
<dbReference type="AlphaFoldDB" id="A0A9W8HIE7"/>
<dbReference type="Pfam" id="PF02358">
    <property type="entry name" value="Trehalose_PPase"/>
    <property type="match status" value="1"/>
</dbReference>
<dbReference type="InterPro" id="IPR012766">
    <property type="entry name" value="Trehalose_OtsA"/>
</dbReference>
<evidence type="ECO:0000256" key="6">
    <source>
        <dbReference type="ARBA" id="ARBA00022679"/>
    </source>
</evidence>
<protein>
    <recommendedName>
        <fullName evidence="4">alpha,alpha-trehalose-phosphate synthase (UDP-forming)</fullName>
        <ecNumber evidence="4">2.4.1.15</ecNumber>
    </recommendedName>
    <alternativeName>
        <fullName evidence="8">UDP-glucose-glucosephosphate glucosyltransferase</fullName>
    </alternativeName>
</protein>
<dbReference type="Proteomes" id="UP001140172">
    <property type="component" value="Unassembled WGS sequence"/>
</dbReference>
<evidence type="ECO:0000256" key="4">
    <source>
        <dbReference type="ARBA" id="ARBA00012538"/>
    </source>
</evidence>
<keyword evidence="6" id="KW-0808">Transferase</keyword>
<evidence type="ECO:0000256" key="1">
    <source>
        <dbReference type="ARBA" id="ARBA00005409"/>
    </source>
</evidence>
<dbReference type="NCBIfam" id="TIGR01484">
    <property type="entry name" value="HAD-SF-IIB"/>
    <property type="match status" value="1"/>
</dbReference>
<evidence type="ECO:0000256" key="9">
    <source>
        <dbReference type="ARBA" id="ARBA00048039"/>
    </source>
</evidence>
<evidence type="ECO:0000313" key="12">
    <source>
        <dbReference type="Proteomes" id="UP001140172"/>
    </source>
</evidence>
<organism evidence="11 12">
    <name type="scientific">Coemansia interrupta</name>
    <dbReference type="NCBI Taxonomy" id="1126814"/>
    <lineage>
        <taxon>Eukaryota</taxon>
        <taxon>Fungi</taxon>
        <taxon>Fungi incertae sedis</taxon>
        <taxon>Zoopagomycota</taxon>
        <taxon>Kickxellomycotina</taxon>
        <taxon>Kickxellomycetes</taxon>
        <taxon>Kickxellales</taxon>
        <taxon>Kickxellaceae</taxon>
        <taxon>Coemansia</taxon>
    </lineage>
</organism>
<dbReference type="InterPro" id="IPR003337">
    <property type="entry name" value="Trehalose_PPase"/>
</dbReference>
<dbReference type="EC" id="2.4.1.15" evidence="4"/>
<comment type="caution">
    <text evidence="11">The sequence shown here is derived from an EMBL/GenBank/DDBJ whole genome shotgun (WGS) entry which is preliminary data.</text>
</comment>
<dbReference type="GO" id="GO:0003825">
    <property type="term" value="F:alpha,alpha-trehalose-phosphate synthase (UDP-forming) activity"/>
    <property type="evidence" value="ECO:0007669"/>
    <property type="project" value="UniProtKB-EC"/>
</dbReference>
<dbReference type="NCBIfam" id="NF011071">
    <property type="entry name" value="PRK14501.1"/>
    <property type="match status" value="1"/>
</dbReference>
<comment type="pathway">
    <text evidence="7">Carbohydrate biosynthesis.</text>
</comment>
<dbReference type="FunFam" id="3.40.50.2000:FF:000035">
    <property type="entry name" value="Trehalose-6-phosphate synthase"/>
    <property type="match status" value="1"/>
</dbReference>
<dbReference type="InterPro" id="IPR006379">
    <property type="entry name" value="HAD-SF_hydro_IIB"/>
</dbReference>
<evidence type="ECO:0000256" key="10">
    <source>
        <dbReference type="SAM" id="MobiDB-lite"/>
    </source>
</evidence>
<dbReference type="InterPro" id="IPR023214">
    <property type="entry name" value="HAD_sf"/>
</dbReference>
<comment type="similarity">
    <text evidence="3">Belongs to the glycosyltransferase 20 family.</text>
</comment>
<dbReference type="Pfam" id="PF00982">
    <property type="entry name" value="Glyco_transf_20"/>
    <property type="match status" value="1"/>
</dbReference>
<evidence type="ECO:0000256" key="7">
    <source>
        <dbReference type="ARBA" id="ARBA00024331"/>
    </source>
</evidence>
<proteinExistence type="inferred from homology"/>
<keyword evidence="12" id="KW-1185">Reference proteome</keyword>
<evidence type="ECO:0000256" key="3">
    <source>
        <dbReference type="ARBA" id="ARBA00008799"/>
    </source>
</evidence>
<dbReference type="PANTHER" id="PTHR10788:SF106">
    <property type="entry name" value="BCDNA.GH08860"/>
    <property type="match status" value="1"/>
</dbReference>
<accession>A0A9W8HIE7</accession>
<dbReference type="InterPro" id="IPR001830">
    <property type="entry name" value="Glyco_trans_20"/>
</dbReference>
<sequence>MDSPNSNDKSSSSDMAHLIVVSNRLPVTLKQKGSEWSFQLSSGGLVSALSGLKREMSFTWVGWPGKDFGQEDRVKINSLLKENSCSAVYLDDETAELYYNGFANSILWPLFHYHPGEMIFEEVAWDAYQRANQAFAESLVEVVKDGDLVWIQDYHLMLMPLMLRKLLDERGLKSVKIGWFLHTPFPSSELYRILPVRKEILEGVLAADLLGFHTYDYARHFISSCARILGLQTTTNIVETETRMVQVGTFPIGIDPNKFAEALKTSEVQARLGDFESKFEGMKVIVGVDRLDYIKGVPQKFLAFEHFLSEHPEYVGKVVLVQVAVPSRGDVEEYKQLISSVNELVGQINGRFGTVEYTPIHFLHKSVTFTELVSLYAVSDVCLITSTRDGMNLVSYEYVASQQKHHGVLILSEFAGAAQSLNGSIIINSWNIEEVSAAINQALSMSAEQREDNFNKLYKYVTKFTAAYWGMSFIEELKRVSQVADELAQLPQLTAGLVADKYRACGGGKVRLLVMDYDGTLSATKPIPEFARPSPLALNTLRKLSEQPDTLVYVFSGRTRAHMDAWFRGIDLGLVAEHGLFYRHPQAALEHMQGSPSLASSEAVPLDDGEGEGGHVRQKLTDNWYSLVQHTDPQWRDTVLPLFQHYTERTPGSFIEEKEIDITWHYRNTDPEFGLWQANELKMNLERVLAHLPLTIVNGNKTVEVRPSRVDKAYALRTIRRDLEKVHVGFVLGIGDGKGDEGVFNYLSAEFPADVLVTSTVGRKSTQAKYFLPNVDSVLAILTKLVA</sequence>
<dbReference type="SUPFAM" id="SSF53756">
    <property type="entry name" value="UDP-Glycosyltransferase/glycogen phosphorylase"/>
    <property type="match status" value="1"/>
</dbReference>
<evidence type="ECO:0000313" key="11">
    <source>
        <dbReference type="EMBL" id="KAJ2784057.1"/>
    </source>
</evidence>
<comment type="catalytic activity">
    <reaction evidence="9">
        <text>D-glucose 6-phosphate + UDP-alpha-D-glucose = alpha,alpha-trehalose 6-phosphate + UDP + H(+)</text>
        <dbReference type="Rhea" id="RHEA:18889"/>
        <dbReference type="ChEBI" id="CHEBI:15378"/>
        <dbReference type="ChEBI" id="CHEBI:58223"/>
        <dbReference type="ChEBI" id="CHEBI:58429"/>
        <dbReference type="ChEBI" id="CHEBI:58885"/>
        <dbReference type="ChEBI" id="CHEBI:61548"/>
        <dbReference type="EC" id="2.4.1.15"/>
    </reaction>
</comment>
<comment type="similarity">
    <text evidence="1">In the N-terminal section; belongs to the glycosyltransferase 20 family.</text>
</comment>
<dbReference type="CDD" id="cd01627">
    <property type="entry name" value="HAD_TPP"/>
    <property type="match status" value="1"/>
</dbReference>
<dbReference type="Gene3D" id="3.40.50.2000">
    <property type="entry name" value="Glycogen Phosphorylase B"/>
    <property type="match status" value="2"/>
</dbReference>
<dbReference type="NCBIfam" id="TIGR00685">
    <property type="entry name" value="T6PP"/>
    <property type="match status" value="1"/>
</dbReference>
<evidence type="ECO:0000256" key="8">
    <source>
        <dbReference type="ARBA" id="ARBA00029654"/>
    </source>
</evidence>
<dbReference type="GO" id="GO:0005829">
    <property type="term" value="C:cytosol"/>
    <property type="evidence" value="ECO:0007669"/>
    <property type="project" value="TreeGrafter"/>
</dbReference>
<dbReference type="InterPro" id="IPR036412">
    <property type="entry name" value="HAD-like_sf"/>
</dbReference>